<evidence type="ECO:0000256" key="3">
    <source>
        <dbReference type="ARBA" id="ARBA00022669"/>
    </source>
</evidence>
<feature type="domain" description="LysM" evidence="7">
    <location>
        <begin position="51"/>
        <end position="96"/>
    </location>
</feature>
<proteinExistence type="inferred from homology"/>
<dbReference type="Pfam" id="PF00704">
    <property type="entry name" value="Glyco_hydro_18"/>
    <property type="match status" value="1"/>
</dbReference>
<dbReference type="EMBL" id="CAUWAG010000007">
    <property type="protein sequence ID" value="CAJ2505830.1"/>
    <property type="molecule type" value="Genomic_DNA"/>
</dbReference>
<dbReference type="PANTHER" id="PTHR47700:SF2">
    <property type="entry name" value="CHITINASE"/>
    <property type="match status" value="1"/>
</dbReference>
<keyword evidence="3" id="KW-0147">Chitin-binding</keyword>
<dbReference type="EC" id="3.2.1.14" evidence="2"/>
<dbReference type="InterPro" id="IPR053214">
    <property type="entry name" value="LysM12-like"/>
</dbReference>
<dbReference type="SUPFAM" id="SSF54106">
    <property type="entry name" value="LysM domain"/>
    <property type="match status" value="1"/>
</dbReference>
<feature type="region of interest" description="Disordered" evidence="6">
    <location>
        <begin position="752"/>
        <end position="795"/>
    </location>
</feature>
<dbReference type="CDD" id="cd00118">
    <property type="entry name" value="LysM"/>
    <property type="match status" value="1"/>
</dbReference>
<dbReference type="Proteomes" id="UP001295740">
    <property type="component" value="Unassembled WGS sequence"/>
</dbReference>
<organism evidence="9 10">
    <name type="scientific">Anthostomella pinea</name>
    <dbReference type="NCBI Taxonomy" id="933095"/>
    <lineage>
        <taxon>Eukaryota</taxon>
        <taxon>Fungi</taxon>
        <taxon>Dikarya</taxon>
        <taxon>Ascomycota</taxon>
        <taxon>Pezizomycotina</taxon>
        <taxon>Sordariomycetes</taxon>
        <taxon>Xylariomycetidae</taxon>
        <taxon>Xylariales</taxon>
        <taxon>Xylariaceae</taxon>
        <taxon>Anthostomella</taxon>
    </lineage>
</organism>
<comment type="caution">
    <text evidence="9">The sequence shown here is derived from an EMBL/GenBank/DDBJ whole genome shotgun (WGS) entry which is preliminary data.</text>
</comment>
<evidence type="ECO:0000256" key="2">
    <source>
        <dbReference type="ARBA" id="ARBA00012729"/>
    </source>
</evidence>
<dbReference type="InterPro" id="IPR018392">
    <property type="entry name" value="LysM"/>
</dbReference>
<evidence type="ECO:0000256" key="6">
    <source>
        <dbReference type="SAM" id="MobiDB-lite"/>
    </source>
</evidence>
<evidence type="ECO:0000259" key="8">
    <source>
        <dbReference type="PROSITE" id="PS51910"/>
    </source>
</evidence>
<dbReference type="GO" id="GO:0005975">
    <property type="term" value="P:carbohydrate metabolic process"/>
    <property type="evidence" value="ECO:0007669"/>
    <property type="project" value="InterPro"/>
</dbReference>
<gene>
    <name evidence="9" type="ORF">KHLLAP_LOCUS6298</name>
</gene>
<dbReference type="Gene3D" id="3.20.20.80">
    <property type="entry name" value="Glycosidases"/>
    <property type="match status" value="1"/>
</dbReference>
<dbReference type="SMART" id="SM00636">
    <property type="entry name" value="Glyco_18"/>
    <property type="match status" value="1"/>
</dbReference>
<dbReference type="InterPro" id="IPR029070">
    <property type="entry name" value="Chitinase_insertion_sf"/>
</dbReference>
<keyword evidence="5" id="KW-0326">Glycosidase</keyword>
<comment type="similarity">
    <text evidence="1">Belongs to the glycosyl hydrolase 18 family. Chitinase class V subfamily.</text>
</comment>
<dbReference type="PROSITE" id="PS51782">
    <property type="entry name" value="LYSM"/>
    <property type="match status" value="1"/>
</dbReference>
<dbReference type="CDD" id="cd00035">
    <property type="entry name" value="ChtBD1"/>
    <property type="match status" value="1"/>
</dbReference>
<evidence type="ECO:0000256" key="4">
    <source>
        <dbReference type="ARBA" id="ARBA00023026"/>
    </source>
</evidence>
<evidence type="ECO:0000256" key="5">
    <source>
        <dbReference type="ARBA" id="ARBA00023295"/>
    </source>
</evidence>
<name>A0AAI8VJZ9_9PEZI</name>
<evidence type="ECO:0000256" key="1">
    <source>
        <dbReference type="ARBA" id="ARBA00008682"/>
    </source>
</evidence>
<feature type="compositionally biased region" description="Acidic residues" evidence="6">
    <location>
        <begin position="770"/>
        <end position="785"/>
    </location>
</feature>
<dbReference type="InterPro" id="IPR001223">
    <property type="entry name" value="Glyco_hydro18_cat"/>
</dbReference>
<dbReference type="SUPFAM" id="SSF51445">
    <property type="entry name" value="(Trans)glycosidases"/>
    <property type="match status" value="1"/>
</dbReference>
<sequence>MASQRKLRLYKPRTVRTTDNVEVPFWGEPPEQAESSLTRQRAGIQSSCDCTTQTVISGDGCGSLASRCGISAADFTKYNPDPDLCSALTPGERVCCSPGTLPNITLKPFPNGTCDDVGLQQLFQGLGPRAEDLSLNRRRTFAGANEQFGLRAYCTCFLGTEPPSNGTAFADLNPCPLKACCNIWGQCGIDGDFCVPFEGDYVNPGTAPPGMNGCVASCGSDIVNNDEAPGSFLSIEYYETWNMDRPCMHMPIVDVSELSTSYSHLHWAFGVIGQDLSVSINDTYKQFQSFLDLGAGTKRIVSFGGWGVSTDLATYNLLREAISSENRDSFTDKVVALLTRGMSSHRESRRWPADILSITEAPDIPGIPPGQADDGENYLQMLQLLRTKLPRGISLSIAAPASYWYLQSFPISEIASVVDYIVYMTYDLHSLSLGLGGIIEHTTNLSYKGNGTMGTNTPTRDALRATACEAMCTDTAGILANAEINSIIAQGVAHTWFDDDSQSDMLVYNGTQWVAYMSDDTKQSRVGLYRSLNFAGTSDWAIDMQMFTEDDGCPAGTCDQPGVLYLILPPFILPTPTTFKFPSYATSLEVAWTTTLTTKGTDQSTTTITTIARTVVTTTLTIPPVTTTDINFWNTVIPNSTDVTAIWLTTSVLSPPFTITDDPDPLSQGVTHPPVTRTITPPPWPYSFSTPTSSSSPPPDETGTTTSHVPVAISVVTDGPPGPSCTANCGYSCIVFCNKPCLFCPPGPPGGPSSDSGFIDPDDPNPPPFPEDDDPEDDQPEEESEPCQPDVDTQTGLCANGNTPIFNPVTREGSDLHITQPWYKGKWQPWGQPQTNFEGWGLIDCEVEEYPFGSGNPNRGPDLRVWDQQSVLRLIPREENGAHASALKAFYSDNAMVSGTPYTVEFANGPTGTTDDDYYLGSDTSHNLCARPYGNAFILVNKAVVNPGERSYDPWWDNKLFAKTINYVTDNSGRVVSSSVVQTISAYCQYPSPGKLFMQGGGWARHLLGNTMDRRDSLVYWSCDDFPAYTGPIGHPVRRRGRPLEWDDEGLINKTEHEAQPVALVKHVVHAASDYDNAADFNNASSSSKPSFARAGSRQIMGRAAGSFLDASAFLYLNCGTNDDDPCYYEGDACSDNDAGDGYSVPGDMPTPSLSPSPTQPPTPTPTPTSPPTTRPTPTGQVYIEILTDDDCINVLEQTQLNAIGQCYTPTDSDGNPVSFTCFSVTYISEAAANSAGLEALKGPGCFSQDDSEREDYPSLTDIEFDYEKPFTMGSLGLTGKLA</sequence>
<accession>A0AAI8VJZ9</accession>
<evidence type="ECO:0000313" key="10">
    <source>
        <dbReference type="Proteomes" id="UP001295740"/>
    </source>
</evidence>
<evidence type="ECO:0000259" key="7">
    <source>
        <dbReference type="PROSITE" id="PS51782"/>
    </source>
</evidence>
<dbReference type="GO" id="GO:0008061">
    <property type="term" value="F:chitin binding"/>
    <property type="evidence" value="ECO:0007669"/>
    <property type="project" value="UniProtKB-KW"/>
</dbReference>
<feature type="compositionally biased region" description="Pro residues" evidence="6">
    <location>
        <begin position="1153"/>
        <end position="1175"/>
    </location>
</feature>
<feature type="domain" description="GH18" evidence="8">
    <location>
        <begin position="232"/>
        <end position="556"/>
    </location>
</feature>
<dbReference type="PANTHER" id="PTHR47700">
    <property type="entry name" value="V CHITINASE, PUTATIVE (AFU_ORTHOLOGUE AFUA_6G13720)-RELATED"/>
    <property type="match status" value="1"/>
</dbReference>
<evidence type="ECO:0000313" key="9">
    <source>
        <dbReference type="EMBL" id="CAJ2505830.1"/>
    </source>
</evidence>
<dbReference type="Gene3D" id="3.10.350.10">
    <property type="entry name" value="LysM domain"/>
    <property type="match status" value="1"/>
</dbReference>
<dbReference type="SUPFAM" id="SSF54556">
    <property type="entry name" value="Chitinase insertion domain"/>
    <property type="match status" value="1"/>
</dbReference>
<keyword evidence="4" id="KW-0843">Virulence</keyword>
<dbReference type="GO" id="GO:0008843">
    <property type="term" value="F:endochitinase activity"/>
    <property type="evidence" value="ECO:0007669"/>
    <property type="project" value="UniProtKB-EC"/>
</dbReference>
<dbReference type="PROSITE" id="PS51910">
    <property type="entry name" value="GH18_2"/>
    <property type="match status" value="1"/>
</dbReference>
<feature type="compositionally biased region" description="Low complexity" evidence="6">
    <location>
        <begin position="686"/>
        <end position="706"/>
    </location>
</feature>
<keyword evidence="10" id="KW-1185">Reference proteome</keyword>
<dbReference type="InterPro" id="IPR011583">
    <property type="entry name" value="Chitinase_II/V-like_cat"/>
</dbReference>
<reference evidence="9" key="1">
    <citation type="submission" date="2023-10" db="EMBL/GenBank/DDBJ databases">
        <authorList>
            <person name="Hackl T."/>
        </authorList>
    </citation>
    <scope>NUCLEOTIDE SEQUENCE</scope>
</reference>
<protein>
    <recommendedName>
        <fullName evidence="2">chitinase</fullName>
        <ecNumber evidence="2">3.2.1.14</ecNumber>
    </recommendedName>
</protein>
<feature type="region of interest" description="Disordered" evidence="6">
    <location>
        <begin position="662"/>
        <end position="706"/>
    </location>
</feature>
<keyword evidence="5" id="KW-0378">Hydrolase</keyword>
<dbReference type="InterPro" id="IPR036779">
    <property type="entry name" value="LysM_dom_sf"/>
</dbReference>
<feature type="region of interest" description="Disordered" evidence="6">
    <location>
        <begin position="1139"/>
        <end position="1179"/>
    </location>
</feature>
<dbReference type="InterPro" id="IPR017853">
    <property type="entry name" value="GH"/>
</dbReference>